<dbReference type="Proteomes" id="UP001278500">
    <property type="component" value="Unassembled WGS sequence"/>
</dbReference>
<protein>
    <submittedName>
        <fullName evidence="1">Uncharacterized protein</fullName>
    </submittedName>
</protein>
<proteinExistence type="predicted"/>
<comment type="caution">
    <text evidence="1">The sequence shown here is derived from an EMBL/GenBank/DDBJ whole genome shotgun (WGS) entry which is preliminary data.</text>
</comment>
<gene>
    <name evidence="1" type="ORF">B0H65DRAFT_441119</name>
</gene>
<accession>A0AAE0MSC3</accession>
<reference evidence="1" key="1">
    <citation type="journal article" date="2023" name="Mol. Phylogenet. Evol.">
        <title>Genome-scale phylogeny and comparative genomics of the fungal order Sordariales.</title>
        <authorList>
            <person name="Hensen N."/>
            <person name="Bonometti L."/>
            <person name="Westerberg I."/>
            <person name="Brannstrom I.O."/>
            <person name="Guillou S."/>
            <person name="Cros-Aarteil S."/>
            <person name="Calhoun S."/>
            <person name="Haridas S."/>
            <person name="Kuo A."/>
            <person name="Mondo S."/>
            <person name="Pangilinan J."/>
            <person name="Riley R."/>
            <person name="LaButti K."/>
            <person name="Andreopoulos B."/>
            <person name="Lipzen A."/>
            <person name="Chen C."/>
            <person name="Yan M."/>
            <person name="Daum C."/>
            <person name="Ng V."/>
            <person name="Clum A."/>
            <person name="Steindorff A."/>
            <person name="Ohm R.A."/>
            <person name="Martin F."/>
            <person name="Silar P."/>
            <person name="Natvig D.O."/>
            <person name="Lalanne C."/>
            <person name="Gautier V."/>
            <person name="Ament-Velasquez S.L."/>
            <person name="Kruys A."/>
            <person name="Hutchinson M.I."/>
            <person name="Powell A.J."/>
            <person name="Barry K."/>
            <person name="Miller A.N."/>
            <person name="Grigoriev I.V."/>
            <person name="Debuchy R."/>
            <person name="Gladieux P."/>
            <person name="Hiltunen Thoren M."/>
            <person name="Johannesson H."/>
        </authorList>
    </citation>
    <scope>NUCLEOTIDE SEQUENCE</scope>
    <source>
        <strain evidence="1">CBS 560.94</strain>
    </source>
</reference>
<dbReference type="AlphaFoldDB" id="A0AAE0MSC3"/>
<reference evidence="1" key="2">
    <citation type="submission" date="2023-06" db="EMBL/GenBank/DDBJ databases">
        <authorList>
            <consortium name="Lawrence Berkeley National Laboratory"/>
            <person name="Haridas S."/>
            <person name="Hensen N."/>
            <person name="Bonometti L."/>
            <person name="Westerberg I."/>
            <person name="Brannstrom I.O."/>
            <person name="Guillou S."/>
            <person name="Cros-Aarteil S."/>
            <person name="Calhoun S."/>
            <person name="Kuo A."/>
            <person name="Mondo S."/>
            <person name="Pangilinan J."/>
            <person name="Riley R."/>
            <person name="Labutti K."/>
            <person name="Andreopoulos B."/>
            <person name="Lipzen A."/>
            <person name="Chen C."/>
            <person name="Yanf M."/>
            <person name="Daum C."/>
            <person name="Ng V."/>
            <person name="Clum A."/>
            <person name="Steindorff A."/>
            <person name="Ohm R."/>
            <person name="Martin F."/>
            <person name="Silar P."/>
            <person name="Natvig D."/>
            <person name="Lalanne C."/>
            <person name="Gautier V."/>
            <person name="Ament-Velasquez S.L."/>
            <person name="Kruys A."/>
            <person name="Hutchinson M.I."/>
            <person name="Powell A.J."/>
            <person name="Barry K."/>
            <person name="Miller A.N."/>
            <person name="Grigoriev I.V."/>
            <person name="Debuchy R."/>
            <person name="Gladieux P."/>
            <person name="Thoren M.H."/>
            <person name="Johannesson H."/>
        </authorList>
    </citation>
    <scope>NUCLEOTIDE SEQUENCE</scope>
    <source>
        <strain evidence="1">CBS 560.94</strain>
    </source>
</reference>
<dbReference type="GeneID" id="87862657"/>
<evidence type="ECO:0000313" key="2">
    <source>
        <dbReference type="Proteomes" id="UP001278500"/>
    </source>
</evidence>
<dbReference type="EMBL" id="JAUEPP010000003">
    <property type="protein sequence ID" value="KAK3347496.1"/>
    <property type="molecule type" value="Genomic_DNA"/>
</dbReference>
<evidence type="ECO:0000313" key="1">
    <source>
        <dbReference type="EMBL" id="KAK3347496.1"/>
    </source>
</evidence>
<dbReference type="RefSeq" id="XP_062682578.1">
    <property type="nucleotide sequence ID" value="XM_062825503.1"/>
</dbReference>
<name>A0AAE0MSC3_9PEZI</name>
<organism evidence="1 2">
    <name type="scientific">Neurospora tetraspora</name>
    <dbReference type="NCBI Taxonomy" id="94610"/>
    <lineage>
        <taxon>Eukaryota</taxon>
        <taxon>Fungi</taxon>
        <taxon>Dikarya</taxon>
        <taxon>Ascomycota</taxon>
        <taxon>Pezizomycotina</taxon>
        <taxon>Sordariomycetes</taxon>
        <taxon>Sordariomycetidae</taxon>
        <taxon>Sordariales</taxon>
        <taxon>Sordariaceae</taxon>
        <taxon>Neurospora</taxon>
    </lineage>
</organism>
<sequence>MNHPNLTDNPLPRGVLGWTIGKLVIEGWRAPARRARLYKAASMPPIMIEDDDASDSPDALDVRRIHVFHHSFFGNEGTSRAVNRTPPETATDYVYHARPISTYFSSKPAPAAIAPAAATAAAVLIRFTSSHDAMQIALWCDGSYCQESG</sequence>
<keyword evidence="2" id="KW-1185">Reference proteome</keyword>